<dbReference type="EMBL" id="JAPNOA010000059">
    <property type="protein sequence ID" value="MCY0967342.1"/>
    <property type="molecule type" value="Genomic_DNA"/>
</dbReference>
<proteinExistence type="predicted"/>
<dbReference type="RefSeq" id="WP_283175544.1">
    <property type="nucleotide sequence ID" value="NZ_JAPNOA010000059.1"/>
</dbReference>
<evidence type="ECO:0000256" key="1">
    <source>
        <dbReference type="SAM" id="SignalP"/>
    </source>
</evidence>
<feature type="chain" id="PRO_5040840392" evidence="1">
    <location>
        <begin position="19"/>
        <end position="209"/>
    </location>
</feature>
<protein>
    <submittedName>
        <fullName evidence="2">ABC transporter substrate-binding protein</fullName>
    </submittedName>
</protein>
<evidence type="ECO:0000313" key="2">
    <source>
        <dbReference type="EMBL" id="MCY0967342.1"/>
    </source>
</evidence>
<organism evidence="2 3">
    <name type="scientific">Parathalassolituus penaei</name>
    <dbReference type="NCBI Taxonomy" id="2997323"/>
    <lineage>
        <taxon>Bacteria</taxon>
        <taxon>Pseudomonadati</taxon>
        <taxon>Pseudomonadota</taxon>
        <taxon>Gammaproteobacteria</taxon>
        <taxon>Oceanospirillales</taxon>
        <taxon>Oceanospirillaceae</taxon>
        <taxon>Parathalassolituus</taxon>
    </lineage>
</organism>
<gene>
    <name evidence="2" type="ORF">OUO13_19350</name>
</gene>
<name>A0A9X3ITC3_9GAMM</name>
<sequence>MFRLLISFMVFISAHVWAAASPSDVVSSATNNLIADLNKLTIEQRSDDEVRRLVMTYIVPTIDQEKIASSALGKYWRLAKPAQRQEFIERFRELQIRTYSGAFKAFSGEKLAFEDARISEEGDKALVKGQLVQTNGNVIPIDFRLFKDETSGEWRIYDAVVSGLSMVKTYREQMTERLQGTNPSNADERMNKLLQELADEANQVNTAAK</sequence>
<dbReference type="AlphaFoldDB" id="A0A9X3ITC3"/>
<dbReference type="PIRSF" id="PIRSF004649">
    <property type="entry name" value="MlaC"/>
    <property type="match status" value="1"/>
</dbReference>
<dbReference type="Proteomes" id="UP001150830">
    <property type="component" value="Unassembled WGS sequence"/>
</dbReference>
<evidence type="ECO:0000313" key="3">
    <source>
        <dbReference type="Proteomes" id="UP001150830"/>
    </source>
</evidence>
<feature type="signal peptide" evidence="1">
    <location>
        <begin position="1"/>
        <end position="18"/>
    </location>
</feature>
<dbReference type="Pfam" id="PF05494">
    <property type="entry name" value="MlaC"/>
    <property type="match status" value="1"/>
</dbReference>
<keyword evidence="3" id="KW-1185">Reference proteome</keyword>
<reference evidence="2" key="1">
    <citation type="submission" date="2022-11" db="EMBL/GenBank/DDBJ databases">
        <title>Parathalassolutuus dongxingensis gen. nov., sp. nov., a novel member of family Oceanospirillaceae isolated from a coastal shrimp pond in Guangxi, China.</title>
        <authorList>
            <person name="Chen H."/>
        </authorList>
    </citation>
    <scope>NUCLEOTIDE SEQUENCE</scope>
    <source>
        <strain evidence="2">G-43</strain>
    </source>
</reference>
<dbReference type="Gene3D" id="3.10.450.710">
    <property type="entry name" value="Tgt2/MlaC"/>
    <property type="match status" value="1"/>
</dbReference>
<dbReference type="PANTHER" id="PTHR36573:SF1">
    <property type="entry name" value="INTERMEMBRANE PHOSPHOLIPID TRANSPORT SYSTEM BINDING PROTEIN MLAC"/>
    <property type="match status" value="1"/>
</dbReference>
<dbReference type="InterPro" id="IPR008869">
    <property type="entry name" value="MlaC/ttg2D"/>
</dbReference>
<comment type="caution">
    <text evidence="2">The sequence shown here is derived from an EMBL/GenBank/DDBJ whole genome shotgun (WGS) entry which is preliminary data.</text>
</comment>
<dbReference type="InterPro" id="IPR042245">
    <property type="entry name" value="Tgt2/MlaC_sf"/>
</dbReference>
<accession>A0A9X3ITC3</accession>
<keyword evidence="1" id="KW-0732">Signal</keyword>
<dbReference type="PANTHER" id="PTHR36573">
    <property type="entry name" value="INTERMEMBRANE PHOSPHOLIPID TRANSPORT SYSTEM BINDING PROTEIN MLAC"/>
    <property type="match status" value="1"/>
</dbReference>